<proteinExistence type="predicted"/>
<reference evidence="2" key="1">
    <citation type="submission" date="2022-11" db="EMBL/GenBank/DDBJ databases">
        <authorList>
            <person name="Kikuchi T."/>
        </authorList>
    </citation>
    <scope>NUCLEOTIDE SEQUENCE</scope>
    <source>
        <strain evidence="2">PS1010</strain>
    </source>
</reference>
<sequence length="280" mass="31624">MRQKEAEVNVRLKVRPLGSNWRQVRRIEEPEEAQQEIKDPNSPLDCNVWKTKHYRDEPITCGILKMCSCPNCYHVDGTQTSVELEPPVMIREVKRELKIQRAEHHPKPKIKVQKIVITPPPPVESATPVSEVQLEPAIFQEDVVLNPTPPAPPPSTADSQSSQLGMTVVAAVSSRTVVKVKSEKKTSETSIILPEVSECHTAIPLTVSSILENRDFEIENHTQAALIATNIDNNVFHDDPMSFRKIFYDSESNMWLLIAVIVMSILAYRSSMDTHVCYHD</sequence>
<name>A0A9P1J0S7_9PELO</name>
<accession>A0A9P1J0S7</accession>
<comment type="caution">
    <text evidence="2">The sequence shown here is derived from an EMBL/GenBank/DDBJ whole genome shotgun (WGS) entry which is preliminary data.</text>
</comment>
<dbReference type="OrthoDB" id="5822937at2759"/>
<evidence type="ECO:0000313" key="2">
    <source>
        <dbReference type="EMBL" id="CAI5453659.1"/>
    </source>
</evidence>
<evidence type="ECO:0000313" key="3">
    <source>
        <dbReference type="Proteomes" id="UP001152747"/>
    </source>
</evidence>
<keyword evidence="1" id="KW-0812">Transmembrane</keyword>
<protein>
    <submittedName>
        <fullName evidence="2">Uncharacterized protein</fullName>
    </submittedName>
</protein>
<evidence type="ECO:0000256" key="1">
    <source>
        <dbReference type="SAM" id="Phobius"/>
    </source>
</evidence>
<feature type="transmembrane region" description="Helical" evidence="1">
    <location>
        <begin position="254"/>
        <end position="271"/>
    </location>
</feature>
<organism evidence="2 3">
    <name type="scientific">Caenorhabditis angaria</name>
    <dbReference type="NCBI Taxonomy" id="860376"/>
    <lineage>
        <taxon>Eukaryota</taxon>
        <taxon>Metazoa</taxon>
        <taxon>Ecdysozoa</taxon>
        <taxon>Nematoda</taxon>
        <taxon>Chromadorea</taxon>
        <taxon>Rhabditida</taxon>
        <taxon>Rhabditina</taxon>
        <taxon>Rhabditomorpha</taxon>
        <taxon>Rhabditoidea</taxon>
        <taxon>Rhabditidae</taxon>
        <taxon>Peloderinae</taxon>
        <taxon>Caenorhabditis</taxon>
    </lineage>
</organism>
<dbReference type="Proteomes" id="UP001152747">
    <property type="component" value="Unassembled WGS sequence"/>
</dbReference>
<keyword evidence="1" id="KW-0472">Membrane</keyword>
<dbReference type="EMBL" id="CANHGI010000005">
    <property type="protein sequence ID" value="CAI5453659.1"/>
    <property type="molecule type" value="Genomic_DNA"/>
</dbReference>
<dbReference type="AlphaFoldDB" id="A0A9P1J0S7"/>
<keyword evidence="1" id="KW-1133">Transmembrane helix</keyword>
<gene>
    <name evidence="2" type="ORF">CAMP_LOCUS16296</name>
</gene>
<keyword evidence="3" id="KW-1185">Reference proteome</keyword>